<keyword evidence="6" id="KW-1185">Reference proteome</keyword>
<reference evidence="6" key="1">
    <citation type="journal article" date="2019" name="Int. J. Syst. Evol. Microbiol.">
        <title>The Global Catalogue of Microorganisms (GCM) 10K type strain sequencing project: providing services to taxonomists for standard genome sequencing and annotation.</title>
        <authorList>
            <consortium name="The Broad Institute Genomics Platform"/>
            <consortium name="The Broad Institute Genome Sequencing Center for Infectious Disease"/>
            <person name="Wu L."/>
            <person name="Ma J."/>
        </authorList>
    </citation>
    <scope>NUCLEOTIDE SEQUENCE [LARGE SCALE GENOMIC DNA]</scope>
    <source>
        <strain evidence="6">CGMCC 4.7289</strain>
    </source>
</reference>
<accession>A0ABV8LXZ3</accession>
<comment type="caution">
    <text evidence="5">The sequence shown here is derived from an EMBL/GenBank/DDBJ whole genome shotgun (WGS) entry which is preliminary data.</text>
</comment>
<evidence type="ECO:0000313" key="5">
    <source>
        <dbReference type="EMBL" id="MFC4135962.1"/>
    </source>
</evidence>
<protein>
    <submittedName>
        <fullName evidence="5">LacI family DNA-binding transcriptional regulator</fullName>
    </submittedName>
</protein>
<dbReference type="PROSITE" id="PS00356">
    <property type="entry name" value="HTH_LACI_1"/>
    <property type="match status" value="1"/>
</dbReference>
<dbReference type="SUPFAM" id="SSF53822">
    <property type="entry name" value="Periplasmic binding protein-like I"/>
    <property type="match status" value="1"/>
</dbReference>
<dbReference type="EMBL" id="JBHSAY010000028">
    <property type="protein sequence ID" value="MFC4135962.1"/>
    <property type="molecule type" value="Genomic_DNA"/>
</dbReference>
<dbReference type="Gene3D" id="1.10.260.40">
    <property type="entry name" value="lambda repressor-like DNA-binding domains"/>
    <property type="match status" value="1"/>
</dbReference>
<keyword evidence="1" id="KW-0805">Transcription regulation</keyword>
<name>A0ABV8LXZ3_9ACTN</name>
<sequence>MHVSPRASRPTIHDVARVAGVSRGTVSRAINGDAYVSAAALAAVQRAVAETGYVVNRAARSLVTRQTGSVLMVLSEPQEKLFEDPNYSTLMRVAMRRLAERDISLVMMLSGNDGDRDRVVRYVRGGHCDGVLLVTTHSGDPLLDELSRQHIPAVTCGEIPGGRHQVPFAAADDRGGAQRMTQYLADSGRRRIATITGPLDTPGGLLRLEGFCDVLGRKATKKLIAYGDWTRRSGELAMTELLARSPDLDAVFVGNDLMAAGALAALRAAGRRVPEDVAVAGFDDSSVAMSTHPLLTTMRQPLEQVAEETVRLLLELIDGSEAVDSVVLPTELIVRESA</sequence>
<dbReference type="SUPFAM" id="SSF47413">
    <property type="entry name" value="lambda repressor-like DNA-binding domains"/>
    <property type="match status" value="1"/>
</dbReference>
<dbReference type="RefSeq" id="WP_275978389.1">
    <property type="nucleotide sequence ID" value="NZ_JAMZDZ010000001.1"/>
</dbReference>
<proteinExistence type="predicted"/>
<dbReference type="Pfam" id="PF13377">
    <property type="entry name" value="Peripla_BP_3"/>
    <property type="match status" value="1"/>
</dbReference>
<evidence type="ECO:0000256" key="1">
    <source>
        <dbReference type="ARBA" id="ARBA00023015"/>
    </source>
</evidence>
<dbReference type="PROSITE" id="PS50932">
    <property type="entry name" value="HTH_LACI_2"/>
    <property type="match status" value="1"/>
</dbReference>
<dbReference type="GO" id="GO:0003677">
    <property type="term" value="F:DNA binding"/>
    <property type="evidence" value="ECO:0007669"/>
    <property type="project" value="UniProtKB-KW"/>
</dbReference>
<dbReference type="InterPro" id="IPR046335">
    <property type="entry name" value="LacI/GalR-like_sensor"/>
</dbReference>
<dbReference type="InterPro" id="IPR000843">
    <property type="entry name" value="HTH_LacI"/>
</dbReference>
<dbReference type="PANTHER" id="PTHR30146:SF109">
    <property type="entry name" value="HTH-TYPE TRANSCRIPTIONAL REGULATOR GALS"/>
    <property type="match status" value="1"/>
</dbReference>
<feature type="domain" description="HTH lacI-type" evidence="4">
    <location>
        <begin position="10"/>
        <end position="64"/>
    </location>
</feature>
<evidence type="ECO:0000259" key="4">
    <source>
        <dbReference type="PROSITE" id="PS50932"/>
    </source>
</evidence>
<dbReference type="SMART" id="SM00354">
    <property type="entry name" value="HTH_LACI"/>
    <property type="match status" value="1"/>
</dbReference>
<gene>
    <name evidence="5" type="ORF">ACFOZ4_35610</name>
</gene>
<dbReference type="CDD" id="cd06267">
    <property type="entry name" value="PBP1_LacI_sugar_binding-like"/>
    <property type="match status" value="1"/>
</dbReference>
<dbReference type="Pfam" id="PF00356">
    <property type="entry name" value="LacI"/>
    <property type="match status" value="1"/>
</dbReference>
<dbReference type="CDD" id="cd01392">
    <property type="entry name" value="HTH_LacI"/>
    <property type="match status" value="1"/>
</dbReference>
<evidence type="ECO:0000313" key="6">
    <source>
        <dbReference type="Proteomes" id="UP001595816"/>
    </source>
</evidence>
<dbReference type="InterPro" id="IPR028082">
    <property type="entry name" value="Peripla_BP_I"/>
</dbReference>
<dbReference type="Gene3D" id="3.40.50.2300">
    <property type="match status" value="2"/>
</dbReference>
<dbReference type="PRINTS" id="PR00036">
    <property type="entry name" value="HTHLACI"/>
</dbReference>
<dbReference type="Proteomes" id="UP001595816">
    <property type="component" value="Unassembled WGS sequence"/>
</dbReference>
<dbReference type="PANTHER" id="PTHR30146">
    <property type="entry name" value="LACI-RELATED TRANSCRIPTIONAL REPRESSOR"/>
    <property type="match status" value="1"/>
</dbReference>
<organism evidence="5 6">
    <name type="scientific">Hamadaea flava</name>
    <dbReference type="NCBI Taxonomy" id="1742688"/>
    <lineage>
        <taxon>Bacteria</taxon>
        <taxon>Bacillati</taxon>
        <taxon>Actinomycetota</taxon>
        <taxon>Actinomycetes</taxon>
        <taxon>Micromonosporales</taxon>
        <taxon>Micromonosporaceae</taxon>
        <taxon>Hamadaea</taxon>
    </lineage>
</organism>
<keyword evidence="3" id="KW-0804">Transcription</keyword>
<evidence type="ECO:0000256" key="2">
    <source>
        <dbReference type="ARBA" id="ARBA00023125"/>
    </source>
</evidence>
<evidence type="ECO:0000256" key="3">
    <source>
        <dbReference type="ARBA" id="ARBA00023163"/>
    </source>
</evidence>
<keyword evidence="2 5" id="KW-0238">DNA-binding</keyword>
<dbReference type="InterPro" id="IPR010982">
    <property type="entry name" value="Lambda_DNA-bd_dom_sf"/>
</dbReference>